<evidence type="ECO:0000313" key="5">
    <source>
        <dbReference type="Proteomes" id="UP000248168"/>
    </source>
</evidence>
<feature type="region of interest" description="Disordered" evidence="1">
    <location>
        <begin position="254"/>
        <end position="278"/>
    </location>
</feature>
<name>A0A0K2GX70_9BACT</name>
<accession>A0A0K2GX70</accession>
<reference evidence="4" key="2">
    <citation type="submission" date="2018-04" db="EMBL/GenBank/DDBJ databases">
        <authorList>
            <person name="Go L.Y."/>
            <person name="Mitchell J.A."/>
        </authorList>
    </citation>
    <scope>NUCLEOTIDE SEQUENCE [LARGE SCALE GENOMIC DNA]</scope>
    <source>
        <strain evidence="4">N. lenta BS10</strain>
    </source>
</reference>
<dbReference type="OrthoDB" id="9796207at2"/>
<gene>
    <name evidence="4" type="ORF">NITLEN_110040</name>
    <name evidence="3" type="ORF">NITLEN_v1_110040</name>
</gene>
<dbReference type="InParanoid" id="A0A0K2GX70"/>
<evidence type="ECO:0000256" key="2">
    <source>
        <dbReference type="SAM" id="SignalP"/>
    </source>
</evidence>
<dbReference type="Proteomes" id="UP000248168">
    <property type="component" value="Unassembled WGS sequence"/>
</dbReference>
<reference evidence="3" key="1">
    <citation type="journal article" date="2015" name="Proc. Natl. Acad. Sci. U.S.A.">
        <title>Expanded metabolic versatility of ubiquitous nitrite-oxidizing bacteria from the genus Nitrospira.</title>
        <authorList>
            <person name="Koch H."/>
            <person name="Lucker S."/>
            <person name="Albertsen M."/>
            <person name="Kitzinger K."/>
            <person name="Herbold C."/>
            <person name="Spieck E."/>
            <person name="Nielsen P.H."/>
            <person name="Wagner M."/>
            <person name="Daims H."/>
        </authorList>
    </citation>
    <scope>NUCLEOTIDE SEQUENCE</scope>
    <source>
        <strain evidence="3">BS10</strain>
    </source>
</reference>
<dbReference type="AlphaFoldDB" id="A0A0K2GX70"/>
<evidence type="ECO:0000313" key="3">
    <source>
        <dbReference type="EMBL" id="ALA66384.1"/>
    </source>
</evidence>
<dbReference type="EMBL" id="KR873391">
    <property type="protein sequence ID" value="ALA66384.1"/>
    <property type="molecule type" value="Genomic_DNA"/>
</dbReference>
<keyword evidence="5" id="KW-1185">Reference proteome</keyword>
<sequence length="278" mass="30339">MRLPILAYCIVSLFFASACSSTASLDIMLKETDLGSVYLERSPARIPPAAHPIRIQPEVMTQILRGITAQEESGLLGKFAGSKSEPVRVFTEEQVQFLAPLLTEGLTKAASDQQIGFRLGPTRASTEIQQGTVYAYGRSLYVTLPWLSTVARYGAGGRPLAKTIGFTPESARRPDSYRTGPDSEALVIIDYELLALQPQIPALIPSPTPTVIPAPASSDQGKQGTDAQLRALQEQMRQKNEEVDGLKKELQDIRRQLTEPSTGTKRALPKSKSTQESR</sequence>
<feature type="signal peptide" evidence="2">
    <location>
        <begin position="1"/>
        <end position="23"/>
    </location>
</feature>
<evidence type="ECO:0000313" key="4">
    <source>
        <dbReference type="EMBL" id="SPP64274.1"/>
    </source>
</evidence>
<feature type="chain" id="PRO_5036294028" description="Lipoprotein" evidence="2">
    <location>
        <begin position="24"/>
        <end position="278"/>
    </location>
</feature>
<dbReference type="PROSITE" id="PS51257">
    <property type="entry name" value="PROKAR_LIPOPROTEIN"/>
    <property type="match status" value="1"/>
</dbReference>
<keyword evidence="2" id="KW-0732">Signal</keyword>
<organism evidence="3">
    <name type="scientific">Nitrospira lenta</name>
    <dbReference type="NCBI Taxonomy" id="1436998"/>
    <lineage>
        <taxon>Bacteria</taxon>
        <taxon>Pseudomonadati</taxon>
        <taxon>Nitrospirota</taxon>
        <taxon>Nitrospiria</taxon>
        <taxon>Nitrospirales</taxon>
        <taxon>Nitrospiraceae</taxon>
        <taxon>Nitrospira</taxon>
    </lineage>
</organism>
<reference evidence="5" key="3">
    <citation type="submission" date="2018-04" db="EMBL/GenBank/DDBJ databases">
        <authorList>
            <person name="Lucker S."/>
            <person name="Sakoula D."/>
        </authorList>
    </citation>
    <scope>NUCLEOTIDE SEQUENCE [LARGE SCALE GENOMIC DNA]</scope>
</reference>
<protein>
    <recommendedName>
        <fullName evidence="6">Lipoprotein</fullName>
    </recommendedName>
</protein>
<dbReference type="RefSeq" id="WP_121988688.1">
    <property type="nucleotide sequence ID" value="NZ_OUNR01000003.1"/>
</dbReference>
<evidence type="ECO:0000256" key="1">
    <source>
        <dbReference type="SAM" id="MobiDB-lite"/>
    </source>
</evidence>
<evidence type="ECO:0008006" key="6">
    <source>
        <dbReference type="Google" id="ProtNLM"/>
    </source>
</evidence>
<proteinExistence type="predicted"/>
<dbReference type="EMBL" id="OUNR01000003">
    <property type="protein sequence ID" value="SPP64274.1"/>
    <property type="molecule type" value="Genomic_DNA"/>
</dbReference>